<feature type="domain" description="DUF4131" evidence="8">
    <location>
        <begin position="69"/>
        <end position="223"/>
    </location>
</feature>
<accession>A0A1M7ZQH7</accession>
<dbReference type="RefSeq" id="WP_073631624.1">
    <property type="nucleotide sequence ID" value="NZ_FRXO01000010.1"/>
</dbReference>
<dbReference type="AlphaFoldDB" id="A0A1M7ZQH7"/>
<reference evidence="9 10" key="1">
    <citation type="submission" date="2016-12" db="EMBL/GenBank/DDBJ databases">
        <authorList>
            <person name="Song W.-J."/>
            <person name="Kurnit D.M."/>
        </authorList>
    </citation>
    <scope>NUCLEOTIDE SEQUENCE [LARGE SCALE GENOMIC DNA]</scope>
    <source>
        <strain evidence="9 10">DSM 19599</strain>
    </source>
</reference>
<dbReference type="Proteomes" id="UP000186406">
    <property type="component" value="Unassembled WGS sequence"/>
</dbReference>
<dbReference type="OrthoDB" id="9790149at2"/>
<evidence type="ECO:0000256" key="3">
    <source>
        <dbReference type="ARBA" id="ARBA00022692"/>
    </source>
</evidence>
<feature type="transmembrane region" description="Helical" evidence="6">
    <location>
        <begin position="94"/>
        <end position="114"/>
    </location>
</feature>
<feature type="transmembrane region" description="Helical" evidence="6">
    <location>
        <begin position="404"/>
        <end position="421"/>
    </location>
</feature>
<dbReference type="NCBIfam" id="TIGR00360">
    <property type="entry name" value="ComEC_N-term"/>
    <property type="match status" value="1"/>
</dbReference>
<feature type="transmembrane region" description="Helical" evidence="6">
    <location>
        <begin position="481"/>
        <end position="505"/>
    </location>
</feature>
<feature type="transmembrane region" description="Helical" evidence="6">
    <location>
        <begin position="298"/>
        <end position="321"/>
    </location>
</feature>
<keyword evidence="3 6" id="KW-0812">Transmembrane</keyword>
<keyword evidence="5 6" id="KW-0472">Membrane</keyword>
<sequence>MTVGEGEAAAGSTGRQRIRWRPRARTNPAAIARWLSRSFETDIEAGCGFLWLPVALSLGIWAYFAAPLEPPQWLAPAVALIAAFVAFVVRRAPVVFVLAAAVSSVALGAAMAQWEVARSAAPVLARERTVAVEGYVLRAEPREAGRVRFVVAVTSFGEGGERRPPPARVMVTAAAARAPVGAGEGVRFLARLQPPRGPDLPGGYDPARSLYLQGIGASGFVLGAVEPVSLPPPASRAMAWRLKAAETLDDVRTAIAVRIRAALPGPAGEIAVALLVGERGGIPREIEDDMRTSGLTHVLSISGLHMTLVAGTLIVALRAMLAAIPGLALRFPIKRWAAAAALPATAAYLALSGGDLATQRSFVMIAVALLAVIVERPAITLRSVAVGALVVLLIQPSAVLNPGFQMSFAAVIALVAAFGWWQRRRRTPDDDDDAVPVSRFRRITRALLLGAAALAVTSVIAGIASGPIAAYHFHRAAPLGLVANLIAMPAVSVVVMPMGVAAFALMPFGLEALPLTLMGFGIDFMTAVATRVAAWTGSAGDVGRLPFWTVMFMVAALLWGAIAEGAWRVLALVPLGLAVAAFLLFRPPDVLVTADGRAAALRQADGRLAIVAGRDGRRAVETWLSADGDVRLPRDPSLAGAARCDPLGCVIVATPPGAAEAVSLSLAASPAAVPDDCRHATILVAPVTVAREDCASPRFVIDRSFLARTGAVTLTFPDGDLTVPPVVEAALPGGERPWTRHLRP</sequence>
<dbReference type="PANTHER" id="PTHR30619">
    <property type="entry name" value="DNA INTERNALIZATION/COMPETENCE PROTEIN COMEC/REC2"/>
    <property type="match status" value="1"/>
</dbReference>
<dbReference type="InterPro" id="IPR025405">
    <property type="entry name" value="DUF4131"/>
</dbReference>
<dbReference type="EMBL" id="FRXO01000010">
    <property type="protein sequence ID" value="SHO67127.1"/>
    <property type="molecule type" value="Genomic_DNA"/>
</dbReference>
<feature type="transmembrane region" description="Helical" evidence="6">
    <location>
        <begin position="545"/>
        <end position="562"/>
    </location>
</feature>
<keyword evidence="2" id="KW-1003">Cell membrane</keyword>
<dbReference type="PANTHER" id="PTHR30619:SF1">
    <property type="entry name" value="RECOMBINATION PROTEIN 2"/>
    <property type="match status" value="1"/>
</dbReference>
<feature type="transmembrane region" description="Helical" evidence="6">
    <location>
        <begin position="357"/>
        <end position="374"/>
    </location>
</feature>
<evidence type="ECO:0000256" key="5">
    <source>
        <dbReference type="ARBA" id="ARBA00023136"/>
    </source>
</evidence>
<organism evidence="9 10">
    <name type="scientific">Pseudoxanthobacter soli DSM 19599</name>
    <dbReference type="NCBI Taxonomy" id="1123029"/>
    <lineage>
        <taxon>Bacteria</taxon>
        <taxon>Pseudomonadati</taxon>
        <taxon>Pseudomonadota</taxon>
        <taxon>Alphaproteobacteria</taxon>
        <taxon>Hyphomicrobiales</taxon>
        <taxon>Segnochrobactraceae</taxon>
        <taxon>Pseudoxanthobacter</taxon>
    </lineage>
</organism>
<feature type="transmembrane region" description="Helical" evidence="6">
    <location>
        <begin position="512"/>
        <end position="533"/>
    </location>
</feature>
<proteinExistence type="predicted"/>
<feature type="transmembrane region" description="Helical" evidence="6">
    <location>
        <begin position="569"/>
        <end position="585"/>
    </location>
</feature>
<evidence type="ECO:0000256" key="6">
    <source>
        <dbReference type="SAM" id="Phobius"/>
    </source>
</evidence>
<evidence type="ECO:0000313" key="10">
    <source>
        <dbReference type="Proteomes" id="UP000186406"/>
    </source>
</evidence>
<feature type="transmembrane region" description="Helical" evidence="6">
    <location>
        <begin position="333"/>
        <end position="351"/>
    </location>
</feature>
<keyword evidence="10" id="KW-1185">Reference proteome</keyword>
<evidence type="ECO:0000259" key="8">
    <source>
        <dbReference type="Pfam" id="PF13567"/>
    </source>
</evidence>
<feature type="transmembrane region" description="Helical" evidence="6">
    <location>
        <begin position="72"/>
        <end position="89"/>
    </location>
</feature>
<comment type="subcellular location">
    <subcellularLocation>
        <location evidence="1">Cell membrane</location>
        <topology evidence="1">Multi-pass membrane protein</topology>
    </subcellularLocation>
</comment>
<dbReference type="Pfam" id="PF13567">
    <property type="entry name" value="DUF4131"/>
    <property type="match status" value="1"/>
</dbReference>
<dbReference type="GO" id="GO:0005886">
    <property type="term" value="C:plasma membrane"/>
    <property type="evidence" value="ECO:0007669"/>
    <property type="project" value="UniProtKB-SubCell"/>
</dbReference>
<evidence type="ECO:0000256" key="4">
    <source>
        <dbReference type="ARBA" id="ARBA00022989"/>
    </source>
</evidence>
<dbReference type="InterPro" id="IPR004477">
    <property type="entry name" value="ComEC_N"/>
</dbReference>
<feature type="transmembrane region" description="Helical" evidence="6">
    <location>
        <begin position="446"/>
        <end position="469"/>
    </location>
</feature>
<evidence type="ECO:0000259" key="7">
    <source>
        <dbReference type="Pfam" id="PF03772"/>
    </source>
</evidence>
<evidence type="ECO:0000256" key="1">
    <source>
        <dbReference type="ARBA" id="ARBA00004651"/>
    </source>
</evidence>
<dbReference type="InterPro" id="IPR052159">
    <property type="entry name" value="Competence_DNA_uptake"/>
</dbReference>
<dbReference type="STRING" id="1123029.SAMN02745172_03793"/>
<evidence type="ECO:0000256" key="2">
    <source>
        <dbReference type="ARBA" id="ARBA00022475"/>
    </source>
</evidence>
<feature type="domain" description="ComEC/Rec2-related protein" evidence="7">
    <location>
        <begin position="274"/>
        <end position="563"/>
    </location>
</feature>
<evidence type="ECO:0000313" key="9">
    <source>
        <dbReference type="EMBL" id="SHO67127.1"/>
    </source>
</evidence>
<keyword evidence="4 6" id="KW-1133">Transmembrane helix</keyword>
<feature type="transmembrane region" description="Helical" evidence="6">
    <location>
        <begin position="381"/>
        <end position="398"/>
    </location>
</feature>
<dbReference type="Pfam" id="PF03772">
    <property type="entry name" value="Competence"/>
    <property type="match status" value="1"/>
</dbReference>
<protein>
    <submittedName>
        <fullName evidence="9">Competence protein ComEC</fullName>
    </submittedName>
</protein>
<name>A0A1M7ZQH7_9HYPH</name>
<feature type="transmembrane region" description="Helical" evidence="6">
    <location>
        <begin position="43"/>
        <end position="66"/>
    </location>
</feature>
<gene>
    <name evidence="9" type="ORF">SAMN02745172_03793</name>
</gene>